<dbReference type="InterPro" id="IPR001841">
    <property type="entry name" value="Znf_RING"/>
</dbReference>
<dbReference type="GO" id="GO:0016787">
    <property type="term" value="F:hydrolase activity"/>
    <property type="evidence" value="ECO:0007669"/>
    <property type="project" value="UniProtKB-KW"/>
</dbReference>
<dbReference type="GO" id="GO:0061630">
    <property type="term" value="F:ubiquitin protein ligase activity"/>
    <property type="evidence" value="ECO:0007669"/>
    <property type="project" value="TreeGrafter"/>
</dbReference>
<dbReference type="PANTHER" id="PTHR45865:SF1">
    <property type="entry name" value="E3 UBIQUITIN-PROTEIN LIGASE SHPRH"/>
    <property type="match status" value="1"/>
</dbReference>
<dbReference type="InterPro" id="IPR014001">
    <property type="entry name" value="Helicase_ATP-bd"/>
</dbReference>
<dbReference type="EMBL" id="CAVNYO010000399">
    <property type="protein sequence ID" value="CAK5273828.1"/>
    <property type="molecule type" value="Genomic_DNA"/>
</dbReference>
<feature type="compositionally biased region" description="Basic and acidic residues" evidence="9">
    <location>
        <begin position="92"/>
        <end position="105"/>
    </location>
</feature>
<dbReference type="Gene3D" id="3.40.50.300">
    <property type="entry name" value="P-loop containing nucleotide triphosphate hydrolases"/>
    <property type="match status" value="1"/>
</dbReference>
<dbReference type="GO" id="GO:0000209">
    <property type="term" value="P:protein polyubiquitination"/>
    <property type="evidence" value="ECO:0007669"/>
    <property type="project" value="TreeGrafter"/>
</dbReference>
<evidence type="ECO:0000256" key="2">
    <source>
        <dbReference type="ARBA" id="ARBA00022741"/>
    </source>
</evidence>
<dbReference type="InterPro" id="IPR049730">
    <property type="entry name" value="SNF2/RAD54-like_C"/>
</dbReference>
<protein>
    <submittedName>
        <fullName evidence="12">Uncharacterized protein</fullName>
    </submittedName>
</protein>
<keyword evidence="5" id="KW-0862">Zinc</keyword>
<dbReference type="PROSITE" id="PS50089">
    <property type="entry name" value="ZF_RING_2"/>
    <property type="match status" value="1"/>
</dbReference>
<dbReference type="Pfam" id="PF00176">
    <property type="entry name" value="SNF2-rel_dom"/>
    <property type="match status" value="1"/>
</dbReference>
<dbReference type="InterPro" id="IPR059033">
    <property type="entry name" value="C144_05_dom"/>
</dbReference>
<dbReference type="GO" id="GO:0005634">
    <property type="term" value="C:nucleus"/>
    <property type="evidence" value="ECO:0007669"/>
    <property type="project" value="TreeGrafter"/>
</dbReference>
<feature type="domain" description="RING-type" evidence="10">
    <location>
        <begin position="1274"/>
        <end position="1314"/>
    </location>
</feature>
<dbReference type="SUPFAM" id="SSF57850">
    <property type="entry name" value="RING/U-box"/>
    <property type="match status" value="1"/>
</dbReference>
<evidence type="ECO:0000256" key="4">
    <source>
        <dbReference type="ARBA" id="ARBA00022801"/>
    </source>
</evidence>
<keyword evidence="13" id="KW-1185">Reference proteome</keyword>
<evidence type="ECO:0000256" key="7">
    <source>
        <dbReference type="PROSITE-ProRule" id="PRU00175"/>
    </source>
</evidence>
<evidence type="ECO:0000256" key="9">
    <source>
        <dbReference type="SAM" id="MobiDB-lite"/>
    </source>
</evidence>
<dbReference type="InterPro" id="IPR038718">
    <property type="entry name" value="SNF2-like_sf"/>
</dbReference>
<dbReference type="InterPro" id="IPR017907">
    <property type="entry name" value="Znf_RING_CS"/>
</dbReference>
<dbReference type="InterPro" id="IPR013083">
    <property type="entry name" value="Znf_RING/FYVE/PHD"/>
</dbReference>
<organism evidence="12 13">
    <name type="scientific">Mycena citricolor</name>
    <dbReference type="NCBI Taxonomy" id="2018698"/>
    <lineage>
        <taxon>Eukaryota</taxon>
        <taxon>Fungi</taxon>
        <taxon>Dikarya</taxon>
        <taxon>Basidiomycota</taxon>
        <taxon>Agaricomycotina</taxon>
        <taxon>Agaricomycetes</taxon>
        <taxon>Agaricomycetidae</taxon>
        <taxon>Agaricales</taxon>
        <taxon>Marasmiineae</taxon>
        <taxon>Mycenaceae</taxon>
        <taxon>Mycena</taxon>
    </lineage>
</organism>
<proteinExistence type="predicted"/>
<dbReference type="SMART" id="SM00487">
    <property type="entry name" value="DEXDc"/>
    <property type="match status" value="1"/>
</dbReference>
<evidence type="ECO:0000313" key="13">
    <source>
        <dbReference type="Proteomes" id="UP001295794"/>
    </source>
</evidence>
<dbReference type="CDD" id="cd18793">
    <property type="entry name" value="SF2_C_SNF"/>
    <property type="match status" value="1"/>
</dbReference>
<dbReference type="Pfam" id="PF26021">
    <property type="entry name" value="Ferritin_C144_05"/>
    <property type="match status" value="1"/>
</dbReference>
<keyword evidence="6" id="KW-0067">ATP-binding</keyword>
<dbReference type="InterPro" id="IPR000330">
    <property type="entry name" value="SNF2_N"/>
</dbReference>
<evidence type="ECO:0000259" key="10">
    <source>
        <dbReference type="PROSITE" id="PS50089"/>
    </source>
</evidence>
<dbReference type="GO" id="GO:0005524">
    <property type="term" value="F:ATP binding"/>
    <property type="evidence" value="ECO:0007669"/>
    <property type="project" value="InterPro"/>
</dbReference>
<feature type="coiled-coil region" evidence="8">
    <location>
        <begin position="994"/>
        <end position="1021"/>
    </location>
</feature>
<feature type="region of interest" description="Disordered" evidence="9">
    <location>
        <begin position="871"/>
        <end position="903"/>
    </location>
</feature>
<reference evidence="12" key="1">
    <citation type="submission" date="2023-11" db="EMBL/GenBank/DDBJ databases">
        <authorList>
            <person name="De Vega J J."/>
            <person name="De Vega J J."/>
        </authorList>
    </citation>
    <scope>NUCLEOTIDE SEQUENCE</scope>
</reference>
<dbReference type="SMART" id="SM00184">
    <property type="entry name" value="RING"/>
    <property type="match status" value="1"/>
</dbReference>
<comment type="caution">
    <text evidence="12">The sequence shown here is derived from an EMBL/GenBank/DDBJ whole genome shotgun (WGS) entry which is preliminary data.</text>
</comment>
<sequence length="1609" mass="180435">MRDTISHHTEPLYALPRHYFPPVGPSQRNKRRLNPNHHVYRPALNISGLVDALQVPISNALESRTSPRKGKGTKRVASPAPSGTGRTKRMKRESPEAKSGHDEKKLTEFTWAEMQYPKLKALVPDSARDAGVEIPIMAHTFEMTYSNEIPSGSILGLYAGGDEYEEWPSDEKNLVDALQVLASVMDHDEQEIDLGNALLCSHSSRVVAVSQVLAKREGSIDWFLLLPRAADGLDLELLGLPDDGLAETHDVLLQCVKLMQEKRVAIDAKLRLRMRAAEDTILPFSLSLHVTVSLTPRAFGTDGSKSTVETMQRQLIQHVYPDPLVHTGNEDPTVPFFYSVVGPAPPVATREAENALQPAGLVATLLPFQRRSVAWLLAREGKMVRDDGEIINKPSATQPGFSFWSRIQEGSYVFYVHRITGQLSLTAPEEEEGLGGMLAEEPGLGKTLEIISLLLLNPAGPERHPGNKRWDAEASIEVKTVKTTLIVTPPTLAPQWMDELRTHAPSLKVLLYEGWNKVDVPLTRAELDKARAKSQISKQRKGKGRARDWDEDADAMDVDTEVLDWASFVQGYDVVVTTYATLSRDVNVARAARQRPRREDVVYAATIERARSPLIMTEWLRVVMDEVQMVGGGQVEDMVSMIPRVSSFAVSGTPARTQVADLIHVLRFLRVDHLLGYSARHWQRLVCAGYSEYFRRFFQGIAVRTTKASIKTELTIPQQTRYLVGIEMGRVERHVYDRNLESILLELGLDARGVDVRGEQRTPDPVILRSLLRKLRAICTHPQIGQLGVNKIFKPGALKSMEEVLQGMCDDNWGLVIEDWRSQIQNLVRTAQLRQHGIEHNRYQLAQQTLSLAETETKMMLDEIRGVLAAHETTSPAQRSASPSALSEAESEEEDDSKIDIKTKAYRSKRNALKQRLREAQLVHHRVKFLQGDVCHMLGPSHLDAENAAYEEAELIRRSILNKTEKDARESMKLLEDSETSGDDLKIKTPFLRHKLVKEESAALQQEANQMIRNVLNKQAELVSEWRGQLTGLLMTGLTPDEQADGQEYQRTLDDQGEAEIYLTNYTALLADYREVLLKEKTALAAHNAKEKKLRETKAAMKATARDENEKTPEVATGIELQPEHEVLHTELASQRKAPISALKGRAIKSIVVEMSTMATRLKRDETEKNILLVAANDLRKLITEQSAVLDKSETDLALYRKVFNQRLLYFRQLQEISDAVTDVEIETTVQDELLECDAEQKRLENQIKTNRARQRYLDNLTKGSNDEEEESTCILCKCDFVRGFITDCAHIFCEDCMKAWITRKEGNACPVCRVPIATDKLQRFVMAEPKAEAAPVQSEFNHDQVPHSRRKIEYNRINPSLFEKIESMPTFGDYGNKIQTLVRHLSYLQTHESGSKSIVFSAWADSLFIVEQALNANGITSLRIDSGGKGRSAVKTFASSDIEVLLLHGERENAGLNITCASRVFLLESVVHHGFEIQAIARIDRMGQSRPTEVFCYYAEGTVERNILDLAARQGTSLYTKNNSVGSIMNATDLAGTDKPKLESSRKSKGQQKGDFIFKVEDMMAILFPAMFEDVEYLVDDLDEAATNRVVHPGFSGENAVAGPSRIS</sequence>
<evidence type="ECO:0000259" key="11">
    <source>
        <dbReference type="PROSITE" id="PS51192"/>
    </source>
</evidence>
<evidence type="ECO:0000313" key="12">
    <source>
        <dbReference type="EMBL" id="CAK5273828.1"/>
    </source>
</evidence>
<dbReference type="GO" id="GO:0008270">
    <property type="term" value="F:zinc ion binding"/>
    <property type="evidence" value="ECO:0007669"/>
    <property type="project" value="UniProtKB-KW"/>
</dbReference>
<evidence type="ECO:0000256" key="5">
    <source>
        <dbReference type="ARBA" id="ARBA00022833"/>
    </source>
</evidence>
<dbReference type="InterPro" id="IPR052583">
    <property type="entry name" value="ATP-helicase/E3_Ub-Ligase"/>
</dbReference>
<feature type="domain" description="Helicase ATP-binding" evidence="11">
    <location>
        <begin position="427"/>
        <end position="672"/>
    </location>
</feature>
<gene>
    <name evidence="12" type="ORF">MYCIT1_LOCUS20572</name>
</gene>
<keyword evidence="4" id="KW-0378">Hydrolase</keyword>
<dbReference type="InterPro" id="IPR018957">
    <property type="entry name" value="Znf_C3HC4_RING-type"/>
</dbReference>
<keyword evidence="8" id="KW-0175">Coiled coil</keyword>
<dbReference type="PROSITE" id="PS00518">
    <property type="entry name" value="ZF_RING_1"/>
    <property type="match status" value="1"/>
</dbReference>
<dbReference type="InterPro" id="IPR027417">
    <property type="entry name" value="P-loop_NTPase"/>
</dbReference>
<evidence type="ECO:0000256" key="3">
    <source>
        <dbReference type="ARBA" id="ARBA00022771"/>
    </source>
</evidence>
<evidence type="ECO:0000256" key="1">
    <source>
        <dbReference type="ARBA" id="ARBA00022723"/>
    </source>
</evidence>
<dbReference type="Gene3D" id="3.30.40.10">
    <property type="entry name" value="Zinc/RING finger domain, C3HC4 (zinc finger)"/>
    <property type="match status" value="1"/>
</dbReference>
<evidence type="ECO:0000256" key="6">
    <source>
        <dbReference type="ARBA" id="ARBA00022840"/>
    </source>
</evidence>
<keyword evidence="2" id="KW-0547">Nucleotide-binding</keyword>
<keyword evidence="3 7" id="KW-0863">Zinc-finger</keyword>
<feature type="region of interest" description="Disordered" evidence="9">
    <location>
        <begin position="61"/>
        <end position="105"/>
    </location>
</feature>
<dbReference type="Gene3D" id="3.40.50.10810">
    <property type="entry name" value="Tandem AAA-ATPase domain"/>
    <property type="match status" value="1"/>
</dbReference>
<dbReference type="SUPFAM" id="SSF52540">
    <property type="entry name" value="P-loop containing nucleoside triphosphate hydrolases"/>
    <property type="match status" value="2"/>
</dbReference>
<dbReference type="Pfam" id="PF00097">
    <property type="entry name" value="zf-C3HC4"/>
    <property type="match status" value="1"/>
</dbReference>
<dbReference type="PROSITE" id="PS51192">
    <property type="entry name" value="HELICASE_ATP_BIND_1"/>
    <property type="match status" value="1"/>
</dbReference>
<keyword evidence="1" id="KW-0479">Metal-binding</keyword>
<evidence type="ECO:0000256" key="8">
    <source>
        <dbReference type="SAM" id="Coils"/>
    </source>
</evidence>
<name>A0AAD2HF78_9AGAR</name>
<dbReference type="GO" id="GO:0006974">
    <property type="term" value="P:DNA damage response"/>
    <property type="evidence" value="ECO:0007669"/>
    <property type="project" value="TreeGrafter"/>
</dbReference>
<accession>A0AAD2HF78</accession>
<dbReference type="Proteomes" id="UP001295794">
    <property type="component" value="Unassembled WGS sequence"/>
</dbReference>
<dbReference type="PANTHER" id="PTHR45865">
    <property type="entry name" value="E3 UBIQUITIN-PROTEIN LIGASE SHPRH FAMILY MEMBER"/>
    <property type="match status" value="1"/>
</dbReference>